<evidence type="ECO:0000256" key="1">
    <source>
        <dbReference type="ARBA" id="ARBA00004123"/>
    </source>
</evidence>
<dbReference type="GO" id="GO:0000724">
    <property type="term" value="P:double-strand break repair via homologous recombination"/>
    <property type="evidence" value="ECO:0007669"/>
    <property type="project" value="TreeGrafter"/>
</dbReference>
<dbReference type="Gene3D" id="2.40.50.140">
    <property type="entry name" value="Nucleic acid-binding proteins"/>
    <property type="match status" value="1"/>
</dbReference>
<dbReference type="InterPro" id="IPR012340">
    <property type="entry name" value="NA-bd_OB-fold"/>
</dbReference>
<dbReference type="GO" id="GO:0005524">
    <property type="term" value="F:ATP binding"/>
    <property type="evidence" value="ECO:0007669"/>
    <property type="project" value="UniProtKB-KW"/>
</dbReference>
<evidence type="ECO:0000256" key="5">
    <source>
        <dbReference type="ARBA" id="ARBA00022763"/>
    </source>
</evidence>
<organism evidence="17 18">
    <name type="scientific">Schistosoma japonicum</name>
    <name type="common">Blood fluke</name>
    <dbReference type="NCBI Taxonomy" id="6182"/>
    <lineage>
        <taxon>Eukaryota</taxon>
        <taxon>Metazoa</taxon>
        <taxon>Spiralia</taxon>
        <taxon>Lophotrochozoa</taxon>
        <taxon>Platyhelminthes</taxon>
        <taxon>Trematoda</taxon>
        <taxon>Digenea</taxon>
        <taxon>Strigeidida</taxon>
        <taxon>Schistosomatoidea</taxon>
        <taxon>Schistosomatidae</taxon>
        <taxon>Schistosoma</taxon>
    </lineage>
</organism>
<accession>A0A4Z2CPL8</accession>
<evidence type="ECO:0000256" key="9">
    <source>
        <dbReference type="ARBA" id="ARBA00023125"/>
    </source>
</evidence>
<comment type="similarity">
    <text evidence="2 15">Belongs to the MCM family.</text>
</comment>
<dbReference type="SMART" id="SM00350">
    <property type="entry name" value="MCM"/>
    <property type="match status" value="1"/>
</dbReference>
<dbReference type="EC" id="3.6.4.12" evidence="3"/>
<dbReference type="Pfam" id="PF17855">
    <property type="entry name" value="MCM_lid"/>
    <property type="match status" value="1"/>
</dbReference>
<dbReference type="InterPro" id="IPR003593">
    <property type="entry name" value="AAA+_ATPase"/>
</dbReference>
<dbReference type="SMART" id="SM00382">
    <property type="entry name" value="AAA"/>
    <property type="match status" value="1"/>
</dbReference>
<dbReference type="Gene3D" id="3.30.1640.10">
    <property type="entry name" value="mini-chromosome maintenance (MCM) complex, chain A, domain 1"/>
    <property type="match status" value="1"/>
</dbReference>
<dbReference type="EMBL" id="SKCS01000477">
    <property type="protein sequence ID" value="TNN06189.1"/>
    <property type="molecule type" value="Genomic_DNA"/>
</dbReference>
<comment type="catalytic activity">
    <reaction evidence="14">
        <text>ATP + H2O = ADP + phosphate + H(+)</text>
        <dbReference type="Rhea" id="RHEA:13065"/>
        <dbReference type="ChEBI" id="CHEBI:15377"/>
        <dbReference type="ChEBI" id="CHEBI:15378"/>
        <dbReference type="ChEBI" id="CHEBI:30616"/>
        <dbReference type="ChEBI" id="CHEBI:43474"/>
        <dbReference type="ChEBI" id="CHEBI:456216"/>
        <dbReference type="EC" id="3.6.4.12"/>
    </reaction>
</comment>
<dbReference type="EMBL" id="SKCS01000477">
    <property type="protein sequence ID" value="TNN06188.1"/>
    <property type="molecule type" value="Genomic_DNA"/>
</dbReference>
<keyword evidence="18" id="KW-1185">Reference proteome</keyword>
<dbReference type="PANTHER" id="PTHR11630:SF48">
    <property type="entry name" value="DNA HELICASE MCM9"/>
    <property type="match status" value="1"/>
</dbReference>
<dbReference type="InterPro" id="IPR058768">
    <property type="entry name" value="MCM9_N"/>
</dbReference>
<evidence type="ECO:0000313" key="17">
    <source>
        <dbReference type="EMBL" id="TNN06189.1"/>
    </source>
</evidence>
<comment type="caution">
    <text evidence="17">The sequence shown here is derived from an EMBL/GenBank/DDBJ whole genome shotgun (WGS) entry which is preliminary data.</text>
</comment>
<dbReference type="GO" id="GO:0003697">
    <property type="term" value="F:single-stranded DNA binding"/>
    <property type="evidence" value="ECO:0007669"/>
    <property type="project" value="TreeGrafter"/>
</dbReference>
<dbReference type="AlphaFoldDB" id="A0A4Z2CPL8"/>
<evidence type="ECO:0000256" key="8">
    <source>
        <dbReference type="ARBA" id="ARBA00022840"/>
    </source>
</evidence>
<keyword evidence="5" id="KW-0227">DNA damage</keyword>
<evidence type="ECO:0000256" key="2">
    <source>
        <dbReference type="ARBA" id="ARBA00008010"/>
    </source>
</evidence>
<dbReference type="InterPro" id="IPR001208">
    <property type="entry name" value="MCM_dom"/>
</dbReference>
<proteinExistence type="inferred from homology"/>
<dbReference type="GO" id="GO:0042555">
    <property type="term" value="C:MCM complex"/>
    <property type="evidence" value="ECO:0007669"/>
    <property type="project" value="TreeGrafter"/>
</dbReference>
<keyword evidence="8 15" id="KW-0067">ATP-binding</keyword>
<dbReference type="Gene3D" id="2.20.28.10">
    <property type="match status" value="1"/>
</dbReference>
<sequence length="902" mass="101599">MKLKNECIISLFSEYLLREHRSEICKLSLKLPSEPHQSIIVHFNNLCEFNSIFSELILSKPEETLSLLNSSVYQVVQSNNNNNNDNNNNKITGANQLTTDGIQQNIHIRLTALPIIPEVYRNHIPTSVDTGKFIALRAIVSRVGPVQVIQSKVQYSCIKCGYTFYVYANFEEFYNIKPPRYCPNRQQSCNSMNLKCVSNSQFYAKNYQEIRVHEQFDCLTVGVMRRSICVSIEDDLLECVKPGDEVVINGIVTRRWRCIKEGATCEIFTYLKANYIENLTELKAGGGSSQISHERTLEFEIFWNKYANFSSALEGRNLLLRSICPEVYGMYLIKLSLALMLASSPEWRCASGENTGVDELSVHIRGNPHILLIGDPGTAKSVLLRGCTALCDRAVLTTATGTTAAGLTATAIRDSTGWTLDAGALVLADGGLCAIDEFTALHGAHRAAVHEAMEQQTISLAKAGLMARLNCRCSVLAAANPSPKSILREKDDFGLPTPLLSRFDLIWRLVDPIDSLEWDRRIANFVLDLDNQSTNSLMNKATTKHNLWSTNDLKEYFVWIRHRFTPQLSMEAANLLQRYYIWQRSRMVSFCDDPSTGTSSRRTLRLLESLVRLTKAHARLMCRNEAIVEDAVVVIYLMDCSLYSTSSIKGNQSTSSSSSLSNFISPELIVSMNIPENANADYMQIEKLVMSTLNTINCKDDDSYKLKPCNVDTNKSIQIEPLFSSTQLATNDNAYLKTCTLKDLEPQHHYKRQRNLQNISSCKKLYHHDVDDVYSISPRIQDDDCDLSAMPTTKSFKWTALDNSVDKSSYLTTDMHVLSSNIDMNMYSKPLWHKHLSSDSLDISNDDLSVPIDTLIDGGRSVKHPVEIGNNDIISFDANMLIVNGENILNRRLKDEDFEIDL</sequence>
<evidence type="ECO:0000256" key="4">
    <source>
        <dbReference type="ARBA" id="ARBA00022741"/>
    </source>
</evidence>
<evidence type="ECO:0000256" key="12">
    <source>
        <dbReference type="ARBA" id="ARBA00041085"/>
    </source>
</evidence>
<dbReference type="InterPro" id="IPR041562">
    <property type="entry name" value="MCM_lid"/>
</dbReference>
<evidence type="ECO:0000259" key="16">
    <source>
        <dbReference type="PROSITE" id="PS50051"/>
    </source>
</evidence>
<evidence type="ECO:0000256" key="14">
    <source>
        <dbReference type="ARBA" id="ARBA00047995"/>
    </source>
</evidence>
<keyword evidence="4 15" id="KW-0547">Nucleotide-binding</keyword>
<protein>
    <recommendedName>
        <fullName evidence="12">DNA helicase MCM9</fullName>
        <ecNumber evidence="3">3.6.4.12</ecNumber>
    </recommendedName>
    <alternativeName>
        <fullName evidence="13">Minichromosome maintenance 9</fullName>
    </alternativeName>
</protein>
<dbReference type="PRINTS" id="PR01657">
    <property type="entry name" value="MCMFAMILY"/>
</dbReference>
<evidence type="ECO:0000256" key="3">
    <source>
        <dbReference type="ARBA" id="ARBA00012551"/>
    </source>
</evidence>
<dbReference type="PROSITE" id="PS50051">
    <property type="entry name" value="MCM_2"/>
    <property type="match status" value="1"/>
</dbReference>
<dbReference type="Pfam" id="PF17207">
    <property type="entry name" value="MCM_OB"/>
    <property type="match status" value="1"/>
</dbReference>
<comment type="subcellular location">
    <subcellularLocation>
        <location evidence="1">Nucleus</location>
    </subcellularLocation>
</comment>
<evidence type="ECO:0000256" key="15">
    <source>
        <dbReference type="RuleBase" id="RU004070"/>
    </source>
</evidence>
<dbReference type="STRING" id="6182.A0A4Z2CPL8"/>
<reference evidence="17 18" key="1">
    <citation type="submission" date="2019-03" db="EMBL/GenBank/DDBJ databases">
        <title>An improved genome assembly of the fluke Schistosoma japonicum.</title>
        <authorList>
            <person name="Hu W."/>
            <person name="Luo F."/>
            <person name="Yin M."/>
            <person name="Mo X."/>
            <person name="Sun C."/>
            <person name="Wu Q."/>
            <person name="Zhu B."/>
            <person name="Xiang M."/>
            <person name="Wang J."/>
            <person name="Wang Y."/>
            <person name="Zhang T."/>
            <person name="Xu B."/>
            <person name="Zheng H."/>
            <person name="Feng Z."/>
        </authorList>
    </citation>
    <scope>NUCLEOTIDE SEQUENCE [LARGE SCALE GENOMIC DNA]</scope>
    <source>
        <strain evidence="17">HuSjv2</strain>
        <tissue evidence="17">Worms</tissue>
    </source>
</reference>
<dbReference type="GO" id="GO:0005634">
    <property type="term" value="C:nucleus"/>
    <property type="evidence" value="ECO:0007669"/>
    <property type="project" value="UniProtKB-SubCell"/>
</dbReference>
<dbReference type="GO" id="GO:0016787">
    <property type="term" value="F:hydrolase activity"/>
    <property type="evidence" value="ECO:0007669"/>
    <property type="project" value="UniProtKB-KW"/>
</dbReference>
<dbReference type="Proteomes" id="UP000311919">
    <property type="component" value="Unassembled WGS sequence"/>
</dbReference>
<evidence type="ECO:0000256" key="7">
    <source>
        <dbReference type="ARBA" id="ARBA00022806"/>
    </source>
</evidence>
<dbReference type="Gene3D" id="3.40.50.300">
    <property type="entry name" value="P-loop containing nucleotide triphosphate hydrolases"/>
    <property type="match status" value="1"/>
</dbReference>
<keyword evidence="7 17" id="KW-0347">Helicase</keyword>
<dbReference type="InterPro" id="IPR033762">
    <property type="entry name" value="MCM_OB"/>
</dbReference>
<feature type="domain" description="MCM C-terminal AAA(+) ATPase" evidence="16">
    <location>
        <begin position="315"/>
        <end position="526"/>
    </location>
</feature>
<evidence type="ECO:0000256" key="10">
    <source>
        <dbReference type="ARBA" id="ARBA00023204"/>
    </source>
</evidence>
<evidence type="ECO:0000256" key="13">
    <source>
        <dbReference type="ARBA" id="ARBA00042301"/>
    </source>
</evidence>
<name>A0A4Z2CPL8_SCHJA</name>
<gene>
    <name evidence="17" type="ORF">EWB00_008557</name>
</gene>
<keyword evidence="11" id="KW-0539">Nucleus</keyword>
<keyword evidence="6" id="KW-0378">Hydrolase</keyword>
<dbReference type="Pfam" id="PF00493">
    <property type="entry name" value="MCM"/>
    <property type="match status" value="1"/>
</dbReference>
<keyword evidence="10" id="KW-0234">DNA repair</keyword>
<dbReference type="InterPro" id="IPR027417">
    <property type="entry name" value="P-loop_NTPase"/>
</dbReference>
<evidence type="ECO:0000256" key="11">
    <source>
        <dbReference type="ARBA" id="ARBA00023242"/>
    </source>
</evidence>
<dbReference type="SUPFAM" id="SSF50249">
    <property type="entry name" value="Nucleic acid-binding proteins"/>
    <property type="match status" value="1"/>
</dbReference>
<dbReference type="InterPro" id="IPR031327">
    <property type="entry name" value="MCM"/>
</dbReference>
<dbReference type="GO" id="GO:0017116">
    <property type="term" value="F:single-stranded DNA helicase activity"/>
    <property type="evidence" value="ECO:0007669"/>
    <property type="project" value="TreeGrafter"/>
</dbReference>
<evidence type="ECO:0000313" key="18">
    <source>
        <dbReference type="Proteomes" id="UP000311919"/>
    </source>
</evidence>
<dbReference type="SUPFAM" id="SSF52540">
    <property type="entry name" value="P-loop containing nucleoside triphosphate hydrolases"/>
    <property type="match status" value="1"/>
</dbReference>
<dbReference type="OrthoDB" id="271325at2759"/>
<keyword evidence="9 15" id="KW-0238">DNA-binding</keyword>
<evidence type="ECO:0000256" key="6">
    <source>
        <dbReference type="ARBA" id="ARBA00022801"/>
    </source>
</evidence>
<dbReference type="PANTHER" id="PTHR11630">
    <property type="entry name" value="DNA REPLICATION LICENSING FACTOR MCM FAMILY MEMBER"/>
    <property type="match status" value="1"/>
</dbReference>
<dbReference type="Pfam" id="PF26066">
    <property type="entry name" value="MCM9_N"/>
    <property type="match status" value="1"/>
</dbReference>